<evidence type="ECO:0000256" key="1">
    <source>
        <dbReference type="SAM" id="MobiDB-lite"/>
    </source>
</evidence>
<dbReference type="GeneID" id="17310727"/>
<feature type="region of interest" description="Disordered" evidence="1">
    <location>
        <begin position="78"/>
        <end position="102"/>
    </location>
</feature>
<feature type="region of interest" description="Disordered" evidence="1">
    <location>
        <begin position="1"/>
        <end position="49"/>
    </location>
</feature>
<reference evidence="2 4" key="1">
    <citation type="journal article" date="2012" name="Nature">
        <title>Algal genomes reveal evolutionary mosaicism and the fate of nucleomorphs.</title>
        <authorList>
            <consortium name="DOE Joint Genome Institute"/>
            <person name="Curtis B.A."/>
            <person name="Tanifuji G."/>
            <person name="Burki F."/>
            <person name="Gruber A."/>
            <person name="Irimia M."/>
            <person name="Maruyama S."/>
            <person name="Arias M.C."/>
            <person name="Ball S.G."/>
            <person name="Gile G.H."/>
            <person name="Hirakawa Y."/>
            <person name="Hopkins J.F."/>
            <person name="Kuo A."/>
            <person name="Rensing S.A."/>
            <person name="Schmutz J."/>
            <person name="Symeonidi A."/>
            <person name="Elias M."/>
            <person name="Eveleigh R.J."/>
            <person name="Herman E.K."/>
            <person name="Klute M.J."/>
            <person name="Nakayama T."/>
            <person name="Obornik M."/>
            <person name="Reyes-Prieto A."/>
            <person name="Armbrust E.V."/>
            <person name="Aves S.J."/>
            <person name="Beiko R.G."/>
            <person name="Coutinho P."/>
            <person name="Dacks J.B."/>
            <person name="Durnford D.G."/>
            <person name="Fast N.M."/>
            <person name="Green B.R."/>
            <person name="Grisdale C.J."/>
            <person name="Hempel F."/>
            <person name="Henrissat B."/>
            <person name="Hoppner M.P."/>
            <person name="Ishida K."/>
            <person name="Kim E."/>
            <person name="Koreny L."/>
            <person name="Kroth P.G."/>
            <person name="Liu Y."/>
            <person name="Malik S.B."/>
            <person name="Maier U.G."/>
            <person name="McRose D."/>
            <person name="Mock T."/>
            <person name="Neilson J.A."/>
            <person name="Onodera N.T."/>
            <person name="Poole A.M."/>
            <person name="Pritham E.J."/>
            <person name="Richards T.A."/>
            <person name="Rocap G."/>
            <person name="Roy S.W."/>
            <person name="Sarai C."/>
            <person name="Schaack S."/>
            <person name="Shirato S."/>
            <person name="Slamovits C.H."/>
            <person name="Spencer D.F."/>
            <person name="Suzuki S."/>
            <person name="Worden A.Z."/>
            <person name="Zauner S."/>
            <person name="Barry K."/>
            <person name="Bell C."/>
            <person name="Bharti A.K."/>
            <person name="Crow J.A."/>
            <person name="Grimwood J."/>
            <person name="Kramer R."/>
            <person name="Lindquist E."/>
            <person name="Lucas S."/>
            <person name="Salamov A."/>
            <person name="McFadden G.I."/>
            <person name="Lane C.E."/>
            <person name="Keeling P.J."/>
            <person name="Gray M.W."/>
            <person name="Grigoriev I.V."/>
            <person name="Archibald J.M."/>
        </authorList>
    </citation>
    <scope>NUCLEOTIDE SEQUENCE</scope>
    <source>
        <strain evidence="2 4">CCMP2712</strain>
    </source>
</reference>
<dbReference type="HOGENOM" id="CLU_1206764_0_0_1"/>
<dbReference type="Proteomes" id="UP000011087">
    <property type="component" value="Unassembled WGS sequence"/>
</dbReference>
<proteinExistence type="predicted"/>
<sequence>MDLDADMIDWSWSDSSVDDEETEARQNSHSRSQEWRGSTPDAGSDSLSKEVGQRFLPRTMQVTPHHVTVEDAKYGRRAVESQRDWHEHPISRASSSNPSKNISENFRKVPVEAFKKALYPSSYDSNGESAKILEYRKRIEDLDQQWKQQVGRPARSLRSDLSSCSDIDCFLQTQMNAKMEELLRMQVEPVSLSSSPLTGSQEEALSERDDKIRSLEATLKENEARTCIIS</sequence>
<name>L1K0X1_GUITC</name>
<feature type="compositionally biased region" description="Basic and acidic residues" evidence="1">
    <location>
        <begin position="78"/>
        <end position="90"/>
    </location>
</feature>
<dbReference type="EMBL" id="JH992968">
    <property type="protein sequence ID" value="EKX54204.1"/>
    <property type="molecule type" value="Genomic_DNA"/>
</dbReference>
<evidence type="ECO:0000313" key="4">
    <source>
        <dbReference type="Proteomes" id="UP000011087"/>
    </source>
</evidence>
<keyword evidence="4" id="KW-1185">Reference proteome</keyword>
<organism evidence="2">
    <name type="scientific">Guillardia theta (strain CCMP2712)</name>
    <name type="common">Cryptophyte</name>
    <dbReference type="NCBI Taxonomy" id="905079"/>
    <lineage>
        <taxon>Eukaryota</taxon>
        <taxon>Cryptophyceae</taxon>
        <taxon>Pyrenomonadales</taxon>
        <taxon>Geminigeraceae</taxon>
        <taxon>Guillardia</taxon>
    </lineage>
</organism>
<dbReference type="KEGG" id="gtt:GUITHDRAFT_100453"/>
<dbReference type="PaxDb" id="55529-EKX54204"/>
<dbReference type="RefSeq" id="XP_005841184.1">
    <property type="nucleotide sequence ID" value="XM_005841127.1"/>
</dbReference>
<feature type="compositionally biased region" description="Polar residues" evidence="1">
    <location>
        <begin position="92"/>
        <end position="102"/>
    </location>
</feature>
<accession>L1K0X1</accession>
<gene>
    <name evidence="2" type="ORF">GUITHDRAFT_100453</name>
</gene>
<dbReference type="AlphaFoldDB" id="L1K0X1"/>
<reference evidence="4" key="2">
    <citation type="submission" date="2012-11" db="EMBL/GenBank/DDBJ databases">
        <authorList>
            <person name="Kuo A."/>
            <person name="Curtis B.A."/>
            <person name="Tanifuji G."/>
            <person name="Burki F."/>
            <person name="Gruber A."/>
            <person name="Irimia M."/>
            <person name="Maruyama S."/>
            <person name="Arias M.C."/>
            <person name="Ball S.G."/>
            <person name="Gile G.H."/>
            <person name="Hirakawa Y."/>
            <person name="Hopkins J.F."/>
            <person name="Rensing S.A."/>
            <person name="Schmutz J."/>
            <person name="Symeonidi A."/>
            <person name="Elias M."/>
            <person name="Eveleigh R.J."/>
            <person name="Herman E.K."/>
            <person name="Klute M.J."/>
            <person name="Nakayama T."/>
            <person name="Obornik M."/>
            <person name="Reyes-Prieto A."/>
            <person name="Armbrust E.V."/>
            <person name="Aves S.J."/>
            <person name="Beiko R.G."/>
            <person name="Coutinho P."/>
            <person name="Dacks J.B."/>
            <person name="Durnford D.G."/>
            <person name="Fast N.M."/>
            <person name="Green B.R."/>
            <person name="Grisdale C."/>
            <person name="Hempe F."/>
            <person name="Henrissat B."/>
            <person name="Hoppner M.P."/>
            <person name="Ishida K.-I."/>
            <person name="Kim E."/>
            <person name="Koreny L."/>
            <person name="Kroth P.G."/>
            <person name="Liu Y."/>
            <person name="Malik S.-B."/>
            <person name="Maier U.G."/>
            <person name="McRose D."/>
            <person name="Mock T."/>
            <person name="Neilson J.A."/>
            <person name="Onodera N.T."/>
            <person name="Poole A.M."/>
            <person name="Pritham E.J."/>
            <person name="Richards T.A."/>
            <person name="Rocap G."/>
            <person name="Roy S.W."/>
            <person name="Sarai C."/>
            <person name="Schaack S."/>
            <person name="Shirato S."/>
            <person name="Slamovits C.H."/>
            <person name="Spencer D.F."/>
            <person name="Suzuki S."/>
            <person name="Worden A.Z."/>
            <person name="Zauner S."/>
            <person name="Barry K."/>
            <person name="Bell C."/>
            <person name="Bharti A.K."/>
            <person name="Crow J.A."/>
            <person name="Grimwood J."/>
            <person name="Kramer R."/>
            <person name="Lindquist E."/>
            <person name="Lucas S."/>
            <person name="Salamov A."/>
            <person name="McFadden G.I."/>
            <person name="Lane C.E."/>
            <person name="Keeling P.J."/>
            <person name="Gray M.W."/>
            <person name="Grigoriev I.V."/>
            <person name="Archibald J.M."/>
        </authorList>
    </citation>
    <scope>NUCLEOTIDE SEQUENCE</scope>
    <source>
        <strain evidence="4">CCMP2712</strain>
    </source>
</reference>
<evidence type="ECO:0000313" key="2">
    <source>
        <dbReference type="EMBL" id="EKX54204.1"/>
    </source>
</evidence>
<dbReference type="EnsemblProtists" id="EKX54204">
    <property type="protein sequence ID" value="EKX54204"/>
    <property type="gene ID" value="GUITHDRAFT_100453"/>
</dbReference>
<protein>
    <submittedName>
        <fullName evidence="2 3">Uncharacterized protein</fullName>
    </submittedName>
</protein>
<reference evidence="3" key="3">
    <citation type="submission" date="2016-03" db="UniProtKB">
        <authorList>
            <consortium name="EnsemblProtists"/>
        </authorList>
    </citation>
    <scope>IDENTIFICATION</scope>
</reference>
<feature type="compositionally biased region" description="Basic and acidic residues" evidence="1">
    <location>
        <begin position="23"/>
        <end position="34"/>
    </location>
</feature>
<evidence type="ECO:0000313" key="3">
    <source>
        <dbReference type="EnsemblProtists" id="EKX54204"/>
    </source>
</evidence>